<protein>
    <submittedName>
        <fullName evidence="1">Uncharacterized protein</fullName>
    </submittedName>
</protein>
<evidence type="ECO:0000313" key="1">
    <source>
        <dbReference type="EMBL" id="MBX59759.1"/>
    </source>
</evidence>
<name>A0A2P2PYM2_RHIMU</name>
<accession>A0A2P2PYM2</accession>
<dbReference type="EMBL" id="GGEC01079275">
    <property type="protein sequence ID" value="MBX59759.1"/>
    <property type="molecule type" value="Transcribed_RNA"/>
</dbReference>
<organism evidence="1">
    <name type="scientific">Rhizophora mucronata</name>
    <name type="common">Asiatic mangrove</name>
    <dbReference type="NCBI Taxonomy" id="61149"/>
    <lineage>
        <taxon>Eukaryota</taxon>
        <taxon>Viridiplantae</taxon>
        <taxon>Streptophyta</taxon>
        <taxon>Embryophyta</taxon>
        <taxon>Tracheophyta</taxon>
        <taxon>Spermatophyta</taxon>
        <taxon>Magnoliopsida</taxon>
        <taxon>eudicotyledons</taxon>
        <taxon>Gunneridae</taxon>
        <taxon>Pentapetalae</taxon>
        <taxon>rosids</taxon>
        <taxon>fabids</taxon>
        <taxon>Malpighiales</taxon>
        <taxon>Rhizophoraceae</taxon>
        <taxon>Rhizophora</taxon>
    </lineage>
</organism>
<reference evidence="1" key="1">
    <citation type="submission" date="2018-02" db="EMBL/GenBank/DDBJ databases">
        <title>Rhizophora mucronata_Transcriptome.</title>
        <authorList>
            <person name="Meera S.P."/>
            <person name="Sreeshan A."/>
            <person name="Augustine A."/>
        </authorList>
    </citation>
    <scope>NUCLEOTIDE SEQUENCE</scope>
    <source>
        <tissue evidence="1">Leaf</tissue>
    </source>
</reference>
<proteinExistence type="predicted"/>
<sequence length="12" mass="1520">MNSFVYFAYFQC</sequence>